<dbReference type="Proteomes" id="UP000255283">
    <property type="component" value="Unassembled WGS sequence"/>
</dbReference>
<feature type="chain" id="PRO_5042954087" description="DUF6298 domain-containing protein" evidence="1">
    <location>
        <begin position="19"/>
        <end position="1012"/>
    </location>
</feature>
<evidence type="ECO:0000256" key="1">
    <source>
        <dbReference type="SAM" id="SignalP"/>
    </source>
</evidence>
<dbReference type="Pfam" id="PF19815">
    <property type="entry name" value="DUF6298"/>
    <property type="match status" value="1"/>
</dbReference>
<organism evidence="3 4">
    <name type="scientific">Segatella buccae</name>
    <dbReference type="NCBI Taxonomy" id="28126"/>
    <lineage>
        <taxon>Bacteria</taxon>
        <taxon>Pseudomonadati</taxon>
        <taxon>Bacteroidota</taxon>
        <taxon>Bacteroidia</taxon>
        <taxon>Bacteroidales</taxon>
        <taxon>Prevotellaceae</taxon>
        <taxon>Segatella</taxon>
    </lineage>
</organism>
<sequence length="1012" mass="112878">MRKIIAFFIAVTAGIAQLSAQSFPLDYSYCGYRMSEQPIPDVPVAVFVGYKSGDNAARIQRAIDYVSSLRPDRKTGVRGAVLLDRGTFELSLPLRISASGVVLRGVDKKATVLRKRGVDRGAIVYLEGRNDLRVTDTLRVAADVSLGSRHIPVSPSSKAASPSLKAGDEVMIWRPSTAEWIAMLGCGDFGGGQKFGYWGWHPGELDVVWSRRVNSSTVSGIVLDAPLSMALDRRWADAKLLRYVWPGRMECSGVENLTLEADCHPSRPMDEDHAWDGVYIANARNCWVRMVEFRHLAGSAVVVQRSGQQVTVEDCISREPVSEVGGMRRRTFLVLGEKCLFQRCYSEQGINDFSAGFCAAGPNAFVQCDTKESLGFSGASSSWATGLLFDVVNIDGNDLKFTNLGLEKYGTGWNTTNSLAYQCTASGIYADSLPDGSTNQVYGCWAQFNGTGRFASLNNHVRPRSVFAEQLRMRIGRIVDNICRTLNINIGESSSPTIEEAQAFTAMARHPRTTMEMWIDSAKLVPQLTHKSGRDVDALPVMLVGKPVKQPVFAVKDGRLVIDGCLAVGGRHNVPWWNGRMRYSAMEKADYGVTRFVPGMEGRGATDRIDSVVATMGRSHTLVLHQNYGLWYDRRRDDHERVRRRDGDVWAPFYEQPFARSGQGKAWDGLSRYDLTQSNPWYYQRLSEFADKGSREGLLLFNEHYFQHNILEAGAHWVDCPWRSANNVNATGFPEPVPFAGDKRVFMAEYFYDVTHPVRRELHRQYIFRQLDALADHPNVIHSIGEEFTGPLPFVRFWLDTVCEWKSKTKKKVLIALAVTRDVQDSIMADSVRSKAVDIIDIQQWYYHNKGLYAPQGGLNMAPRQYARKIKAGNVGFDEVYRAVEECRKAYPDKAVVYYAPRYPELAWAVLMAGGSCPAVAVRDEAFLRDVARMAPSGNSKGVCTMENPQGGALFYLDGAGKSASVTLAKGLYRLYQIVPQTGELLPVGSKRVLAGRFGWSEKGVFWLKRLK</sequence>
<feature type="signal peptide" evidence="1">
    <location>
        <begin position="1"/>
        <end position="18"/>
    </location>
</feature>
<dbReference type="InterPro" id="IPR012334">
    <property type="entry name" value="Pectin_lyas_fold"/>
</dbReference>
<name>A0AAQ1UIU0_9BACT</name>
<dbReference type="InterPro" id="IPR046265">
    <property type="entry name" value="DUF6298"/>
</dbReference>
<accession>A0AAQ1UIU0</accession>
<proteinExistence type="predicted"/>
<evidence type="ECO:0000313" key="3">
    <source>
        <dbReference type="EMBL" id="SUB79899.1"/>
    </source>
</evidence>
<dbReference type="RefSeq" id="WP_115153528.1">
    <property type="nucleotide sequence ID" value="NZ_UGTJ01000001.1"/>
</dbReference>
<reference evidence="3 4" key="1">
    <citation type="submission" date="2018-06" db="EMBL/GenBank/DDBJ databases">
        <authorList>
            <consortium name="Pathogen Informatics"/>
            <person name="Doyle S."/>
        </authorList>
    </citation>
    <scope>NUCLEOTIDE SEQUENCE [LARGE SCALE GENOMIC DNA]</scope>
    <source>
        <strain evidence="3 4">NCTC13063</strain>
    </source>
</reference>
<protein>
    <recommendedName>
        <fullName evidence="2">DUF6298 domain-containing protein</fullName>
    </recommendedName>
</protein>
<dbReference type="AlphaFoldDB" id="A0AAQ1UIU0"/>
<dbReference type="EMBL" id="UGTJ01000001">
    <property type="protein sequence ID" value="SUB79899.1"/>
    <property type="molecule type" value="Genomic_DNA"/>
</dbReference>
<comment type="caution">
    <text evidence="3">The sequence shown here is derived from an EMBL/GenBank/DDBJ whole genome shotgun (WGS) entry which is preliminary data.</text>
</comment>
<dbReference type="InterPro" id="IPR011050">
    <property type="entry name" value="Pectin_lyase_fold/virulence"/>
</dbReference>
<keyword evidence="1" id="KW-0732">Signal</keyword>
<dbReference type="SUPFAM" id="SSF51126">
    <property type="entry name" value="Pectin lyase-like"/>
    <property type="match status" value="1"/>
</dbReference>
<gene>
    <name evidence="3" type="ORF">NCTC13063_01176</name>
</gene>
<evidence type="ECO:0000313" key="4">
    <source>
        <dbReference type="Proteomes" id="UP000255283"/>
    </source>
</evidence>
<feature type="domain" description="DUF6298" evidence="2">
    <location>
        <begin position="452"/>
        <end position="934"/>
    </location>
</feature>
<dbReference type="Gene3D" id="2.160.20.10">
    <property type="entry name" value="Single-stranded right-handed beta-helix, Pectin lyase-like"/>
    <property type="match status" value="1"/>
</dbReference>
<evidence type="ECO:0000259" key="2">
    <source>
        <dbReference type="Pfam" id="PF19815"/>
    </source>
</evidence>